<organism evidence="1 2">
    <name type="scientific">Marasmius crinis-equi</name>
    <dbReference type="NCBI Taxonomy" id="585013"/>
    <lineage>
        <taxon>Eukaryota</taxon>
        <taxon>Fungi</taxon>
        <taxon>Dikarya</taxon>
        <taxon>Basidiomycota</taxon>
        <taxon>Agaricomycotina</taxon>
        <taxon>Agaricomycetes</taxon>
        <taxon>Agaricomycetidae</taxon>
        <taxon>Agaricales</taxon>
        <taxon>Marasmiineae</taxon>
        <taxon>Marasmiaceae</taxon>
        <taxon>Marasmius</taxon>
    </lineage>
</organism>
<dbReference type="Proteomes" id="UP001465976">
    <property type="component" value="Unassembled WGS sequence"/>
</dbReference>
<sequence length="828" mass="89812">MSNYTRLLQHLHRTEHVLPLETIQAALSHYLADTQPAPTPLAATAISSNLFSTTPFNLSNLNALQVAFRHAIHLKYALLNSPKALTSTLFTRSIRSQFNQWVLDLLKGLQGGHAVMRLAAGSGVLLGLEDLKREKKVECGMRGKVEDEVVIAFAEALDLYKHEMGETGPDVSSGAAEWEREFQKHDPSSNDSAIILCLVLACHPLPLIPPNKLQTLPLASVSRILTSCVISAFRQGRFLEDEGQIGGGSHAHAILFNVIAPLSKLASLTLALLIDSRAPDGLSVAVSSLERLCQLCARVETSMHKVLEPSATTDSWQILKTLLFSCVMITEAVLSSSLYIPPSAYSASAGPTSAQADAATPATLAFNTLQVLGHLSYVVHEFGGVTSMGVPTEDGSASGVFKEMRKTFYLALDILSATATREGQTRHLLEGFVNDLCRRVSLHESSLAGGLYLDVLRAEAVSRRYTHNPGPSRYTVFSQKDKLRLSNLSYALACIEQLIPVLSKGCLMGDVWTIVEPHLYLPQGEPETLQSLREPYEAAHSVVLSLFDTSANNHMNLSAPDGSTELSIFAEQLVPFYARCLIENSSDGQLSTVQLCMAFNALLRNASVVDSDATALARDELQTDRPEKYALAWFCISEIVDAQKSLEAELDLAQEAAGGLTADGKLSVALKEEKVHRLRMAMMASLSAVPHALLGEFLAEVKRALGQAEARGAIKSRPQITGKGKEKEQESLEGEYTVDGATAPSFVGSDISKAGRAEKKEELVHALYLEVTERVGDREKELVIGWWYENLDFLGHGLASHKKGEAKSEGLTHRAIAGNETATALARL</sequence>
<dbReference type="PANTHER" id="PTHR39214:SF1">
    <property type="entry name" value="MICROBODY (PEROXISOME) BIOGENESIS PROTEIN PEROXIN 8 (EUROFUNG)"/>
    <property type="match status" value="1"/>
</dbReference>
<evidence type="ECO:0000313" key="2">
    <source>
        <dbReference type="Proteomes" id="UP001465976"/>
    </source>
</evidence>
<evidence type="ECO:0000313" key="1">
    <source>
        <dbReference type="EMBL" id="KAL0581187.1"/>
    </source>
</evidence>
<dbReference type="InterPro" id="IPR055334">
    <property type="entry name" value="PEX8-like"/>
</dbReference>
<name>A0ABR3G035_9AGAR</name>
<reference evidence="1 2" key="1">
    <citation type="submission" date="2024-02" db="EMBL/GenBank/DDBJ databases">
        <title>A draft genome for the cacao thread blight pathogen Marasmius crinis-equi.</title>
        <authorList>
            <person name="Cohen S.P."/>
            <person name="Baruah I.K."/>
            <person name="Amoako-Attah I."/>
            <person name="Bukari Y."/>
            <person name="Meinhardt L.W."/>
            <person name="Bailey B.A."/>
        </authorList>
    </citation>
    <scope>NUCLEOTIDE SEQUENCE [LARGE SCALE GENOMIC DNA]</scope>
    <source>
        <strain evidence="1 2">GH-76</strain>
    </source>
</reference>
<comment type="caution">
    <text evidence="1">The sequence shown here is derived from an EMBL/GenBank/DDBJ whole genome shotgun (WGS) entry which is preliminary data.</text>
</comment>
<gene>
    <name evidence="1" type="ORF">V5O48_000877</name>
</gene>
<accession>A0ABR3G035</accession>
<protein>
    <submittedName>
        <fullName evidence="1">Uncharacterized protein</fullName>
    </submittedName>
</protein>
<dbReference type="EMBL" id="JBAHYK010000015">
    <property type="protein sequence ID" value="KAL0581187.1"/>
    <property type="molecule type" value="Genomic_DNA"/>
</dbReference>
<dbReference type="PANTHER" id="PTHR39214">
    <property type="entry name" value="MICROBODY (PEROXISOME) BIOGENESIS PROTEIN PEROXIN 8 (EUROFUNG)"/>
    <property type="match status" value="1"/>
</dbReference>
<proteinExistence type="predicted"/>
<keyword evidence="2" id="KW-1185">Reference proteome</keyword>